<reference evidence="1" key="1">
    <citation type="journal article" date="2019" name="Toxins">
        <title>Detection of Abrin-Like and Prepropulchellin-Like Toxin Genes and Transcripts Using Whole Genome Sequencing and Full-Length Transcript Sequencing of Abrus precatorius.</title>
        <authorList>
            <person name="Hovde B.T."/>
            <person name="Daligault H.E."/>
            <person name="Hanschen E.R."/>
            <person name="Kunde Y.A."/>
            <person name="Johnson M.B."/>
            <person name="Starkenburg S.R."/>
            <person name="Johnson S.L."/>
        </authorList>
    </citation>
    <scope>NUCLEOTIDE SEQUENCE [LARGE SCALE GENOMIC DNA]</scope>
</reference>
<evidence type="ECO:0000313" key="2">
    <source>
        <dbReference type="RefSeq" id="XP_027364298.1"/>
    </source>
</evidence>
<reference evidence="2" key="2">
    <citation type="submission" date="2025-08" db="UniProtKB">
        <authorList>
            <consortium name="RefSeq"/>
        </authorList>
    </citation>
    <scope>IDENTIFICATION</scope>
    <source>
        <tissue evidence="2">Young leaves</tissue>
    </source>
</reference>
<dbReference type="KEGG" id="aprc:113871403"/>
<proteinExistence type="predicted"/>
<gene>
    <name evidence="2" type="primary">LOC113871403</name>
</gene>
<evidence type="ECO:0000313" key="1">
    <source>
        <dbReference type="Proteomes" id="UP000694853"/>
    </source>
</evidence>
<name>A0A8B8M8E2_ABRPR</name>
<dbReference type="PANTHER" id="PTHR33116">
    <property type="entry name" value="REVERSE TRANSCRIPTASE ZINC-BINDING DOMAIN-CONTAINING PROTEIN-RELATED-RELATED"/>
    <property type="match status" value="1"/>
</dbReference>
<keyword evidence="1" id="KW-1185">Reference proteome</keyword>
<accession>A0A8B8M8E2</accession>
<dbReference type="GeneID" id="113871403"/>
<dbReference type="AlphaFoldDB" id="A0A8B8M8E2"/>
<sequence length="277" mass="31957">MGFGLVVSSGNLCVVVNVYASCRLGEKRKFWEELIMSRRGFGRFLWKNRASLSAQKARVKWGKEGDLNTKYFHSGGIKIGGGSQEFLYYNLWMTLLIMGEATMHNLWTLKAVIRSFELASGMKINFHKSCMLGVNTGDEFESLAVEFLNCKIRRFPLKYLELQLGVNSRKHSSWKGVIEAFKKWLASWKYKYLSIGGRVALINVILNMMPLHSLSFYKVPKSMITEFVSIQRKFLWRGVKDVFKIPWVKWDLVCCSQTDGSLGICNVEWFNWAILEK</sequence>
<dbReference type="Proteomes" id="UP000694853">
    <property type="component" value="Unplaced"/>
</dbReference>
<dbReference type="PANTHER" id="PTHR33116:SF78">
    <property type="entry name" value="OS12G0587133 PROTEIN"/>
    <property type="match status" value="1"/>
</dbReference>
<protein>
    <submittedName>
        <fullName evidence="2">Uncharacterized protein LOC113871403</fullName>
    </submittedName>
</protein>
<dbReference type="RefSeq" id="XP_027364298.1">
    <property type="nucleotide sequence ID" value="XM_027508497.1"/>
</dbReference>
<organism evidence="1 2">
    <name type="scientific">Abrus precatorius</name>
    <name type="common">Indian licorice</name>
    <name type="synonym">Glycine abrus</name>
    <dbReference type="NCBI Taxonomy" id="3816"/>
    <lineage>
        <taxon>Eukaryota</taxon>
        <taxon>Viridiplantae</taxon>
        <taxon>Streptophyta</taxon>
        <taxon>Embryophyta</taxon>
        <taxon>Tracheophyta</taxon>
        <taxon>Spermatophyta</taxon>
        <taxon>Magnoliopsida</taxon>
        <taxon>eudicotyledons</taxon>
        <taxon>Gunneridae</taxon>
        <taxon>Pentapetalae</taxon>
        <taxon>rosids</taxon>
        <taxon>fabids</taxon>
        <taxon>Fabales</taxon>
        <taxon>Fabaceae</taxon>
        <taxon>Papilionoideae</taxon>
        <taxon>50 kb inversion clade</taxon>
        <taxon>NPAAA clade</taxon>
        <taxon>indigoferoid/millettioid clade</taxon>
        <taxon>Abreae</taxon>
        <taxon>Abrus</taxon>
    </lineage>
</organism>
<dbReference type="OrthoDB" id="1743609at2759"/>